<proteinExistence type="predicted"/>
<dbReference type="Pfam" id="PF02557">
    <property type="entry name" value="VanY"/>
    <property type="match status" value="2"/>
</dbReference>
<comment type="caution">
    <text evidence="2">The sequence shown here is derived from an EMBL/GenBank/DDBJ whole genome shotgun (WGS) entry which is preliminary data.</text>
</comment>
<dbReference type="InterPro" id="IPR003709">
    <property type="entry name" value="VanY-like_core_dom"/>
</dbReference>
<dbReference type="InterPro" id="IPR052179">
    <property type="entry name" value="DD-CPase-like"/>
</dbReference>
<evidence type="ECO:0000259" key="1">
    <source>
        <dbReference type="Pfam" id="PF02557"/>
    </source>
</evidence>
<dbReference type="AlphaFoldDB" id="A0A419T9A5"/>
<reference evidence="2 3" key="1">
    <citation type="submission" date="2016-08" db="EMBL/GenBank/DDBJ databases">
        <title>A new outlook on sporulation: Clostridium algidixylanolyticum.</title>
        <authorList>
            <person name="Poppleton D.I."/>
            <person name="Gribaldo S."/>
        </authorList>
    </citation>
    <scope>NUCLEOTIDE SEQUENCE [LARGE SCALE GENOMIC DNA]</scope>
    <source>
        <strain evidence="2 3">SPL73</strain>
    </source>
</reference>
<evidence type="ECO:0000313" key="3">
    <source>
        <dbReference type="Proteomes" id="UP000284277"/>
    </source>
</evidence>
<dbReference type="Gene3D" id="3.30.1380.10">
    <property type="match status" value="2"/>
</dbReference>
<dbReference type="GO" id="GO:0008233">
    <property type="term" value="F:peptidase activity"/>
    <property type="evidence" value="ECO:0007669"/>
    <property type="project" value="InterPro"/>
</dbReference>
<feature type="domain" description="D-alanyl-D-alanine carboxypeptidase-like core" evidence="1">
    <location>
        <begin position="34"/>
        <end position="90"/>
    </location>
</feature>
<dbReference type="Proteomes" id="UP000284277">
    <property type="component" value="Unassembled WGS sequence"/>
</dbReference>
<evidence type="ECO:0000313" key="2">
    <source>
        <dbReference type="EMBL" id="RKD34046.1"/>
    </source>
</evidence>
<dbReference type="GO" id="GO:0006508">
    <property type="term" value="P:proteolysis"/>
    <property type="evidence" value="ECO:0007669"/>
    <property type="project" value="InterPro"/>
</dbReference>
<dbReference type="CDD" id="cd14852">
    <property type="entry name" value="LD-carboxypeptidase"/>
    <property type="match status" value="1"/>
</dbReference>
<dbReference type="SUPFAM" id="SSF55166">
    <property type="entry name" value="Hedgehog/DD-peptidase"/>
    <property type="match status" value="1"/>
</dbReference>
<dbReference type="EMBL" id="MCIA01000003">
    <property type="protein sequence ID" value="RKD34046.1"/>
    <property type="molecule type" value="Genomic_DNA"/>
</dbReference>
<dbReference type="InterPro" id="IPR009045">
    <property type="entry name" value="Zn_M74/Hedgehog-like"/>
</dbReference>
<dbReference type="PANTHER" id="PTHR34385">
    <property type="entry name" value="D-ALANYL-D-ALANINE CARBOXYPEPTIDASE"/>
    <property type="match status" value="1"/>
</dbReference>
<organism evidence="2 3">
    <name type="scientific">Lacrimispora algidixylanolytica</name>
    <dbReference type="NCBI Taxonomy" id="94868"/>
    <lineage>
        <taxon>Bacteria</taxon>
        <taxon>Bacillati</taxon>
        <taxon>Bacillota</taxon>
        <taxon>Clostridia</taxon>
        <taxon>Lachnospirales</taxon>
        <taxon>Lachnospiraceae</taxon>
        <taxon>Lacrimispora</taxon>
    </lineage>
</organism>
<gene>
    <name evidence="2" type="ORF">BET01_12885</name>
</gene>
<dbReference type="InterPro" id="IPR058193">
    <property type="entry name" value="VanY/YodJ_core_dom"/>
</dbReference>
<feature type="domain" description="D-alanyl-D-alanine carboxypeptidase-like core" evidence="1">
    <location>
        <begin position="100"/>
        <end position="126"/>
    </location>
</feature>
<sequence>MAKETSWNLILVNKWNSIPDDYEVELMELTNGQLVDKRIYPELQEMFDAARSENIYPIAGSGYRTEKKQKSLMKEKVAEYKAKGHSQEEARTRADAWVAVILRYPADKTDITGVINEPWHYRYVGKEAAAQIYKRGICLEEYLNKVNQ</sequence>
<keyword evidence="3" id="KW-1185">Reference proteome</keyword>
<protein>
    <recommendedName>
        <fullName evidence="1">D-alanyl-D-alanine carboxypeptidase-like core domain-containing protein</fullName>
    </recommendedName>
</protein>
<dbReference type="PANTHER" id="PTHR34385:SF1">
    <property type="entry name" value="PEPTIDOGLYCAN L-ALANYL-D-GLUTAMATE ENDOPEPTIDASE CWLK"/>
    <property type="match status" value="1"/>
</dbReference>
<name>A0A419T9A5_9FIRM</name>
<accession>A0A419T9A5</accession>